<dbReference type="RefSeq" id="WP_048187197.1">
    <property type="nucleotide sequence ID" value="NZ_CP011097.1"/>
</dbReference>
<evidence type="ECO:0000313" key="2">
    <source>
        <dbReference type="Proteomes" id="UP000266745"/>
    </source>
</evidence>
<organism evidence="1 2">
    <name type="scientific">Candidatus Nitrosotenuis cloacae</name>
    <dbReference type="NCBI Taxonomy" id="1603555"/>
    <lineage>
        <taxon>Archaea</taxon>
        <taxon>Nitrososphaerota</taxon>
        <taxon>Candidatus Nitrosotenuis</taxon>
    </lineage>
</organism>
<proteinExistence type="predicted"/>
<reference evidence="1 2" key="1">
    <citation type="journal article" date="2016" name="Sci. Rep.">
        <title>A novel ammonia-oxidizing archaeon from wastewater treatment plant: Its enrichment, physiological and genomic characteristics.</title>
        <authorList>
            <person name="Li Y."/>
            <person name="Ding K."/>
            <person name="Wen X."/>
            <person name="Zhang B."/>
            <person name="Shen B."/>
            <person name="Yang Y."/>
        </authorList>
    </citation>
    <scope>NUCLEOTIDE SEQUENCE [LARGE SCALE GENOMIC DNA]</scope>
    <source>
        <strain evidence="1 2">SAT1</strain>
    </source>
</reference>
<protein>
    <submittedName>
        <fullName evidence="1">Uncharacterized protein</fullName>
    </submittedName>
</protein>
<dbReference type="KEGG" id="tah:SU86_008785"/>
<dbReference type="OrthoDB" id="387489at2157"/>
<dbReference type="Proteomes" id="UP000266745">
    <property type="component" value="Chromosome"/>
</dbReference>
<accession>A0A3G1B444</accession>
<name>A0A3G1B444_9ARCH</name>
<dbReference type="EMBL" id="CP011097">
    <property type="protein sequence ID" value="AJZ76433.2"/>
    <property type="molecule type" value="Genomic_DNA"/>
</dbReference>
<dbReference type="AlphaFoldDB" id="A0A3G1B444"/>
<evidence type="ECO:0000313" key="1">
    <source>
        <dbReference type="EMBL" id="AJZ76433.2"/>
    </source>
</evidence>
<keyword evidence="2" id="KW-1185">Reference proteome</keyword>
<gene>
    <name evidence="1" type="ORF">SU86_008785</name>
</gene>
<dbReference type="GeneID" id="24874657"/>
<sequence>MVKSIQIYKYKLCPTMAELRTKVGTGKTITRQIKDKSDIGVMLSVTTKISKIYERDGIIGGEIKHEVQVKQPLGDESYIMLNPVYHFMINPHNQILVLCGSKDFRISVENTLEDFLIDDEDSKFESIFISTAKMDKLFEKIQRENVRNYIKKPRLDFDRLSDFGKMERDVMKMHEGNCASKNPHFTRAKKHVTSWDFVAGIFKLNGIVDEEISEPITFDITKHATFTASIDIEIAQWKRFVLETCKGVVY</sequence>